<feature type="transmembrane region" description="Helical" evidence="5">
    <location>
        <begin position="38"/>
        <end position="59"/>
    </location>
</feature>
<feature type="transmembrane region" description="Helical" evidence="5">
    <location>
        <begin position="290"/>
        <end position="310"/>
    </location>
</feature>
<dbReference type="GO" id="GO:0016020">
    <property type="term" value="C:membrane"/>
    <property type="evidence" value="ECO:0007669"/>
    <property type="project" value="UniProtKB-SubCell"/>
</dbReference>
<dbReference type="PROSITE" id="PS51257">
    <property type="entry name" value="PROKAR_LIPOPROTEIN"/>
    <property type="match status" value="1"/>
</dbReference>
<evidence type="ECO:0000256" key="3">
    <source>
        <dbReference type="ARBA" id="ARBA00022989"/>
    </source>
</evidence>
<proteinExistence type="predicted"/>
<gene>
    <name evidence="6" type="ORF">SAMN04488500_10425</name>
</gene>
<feature type="transmembrane region" description="Helical" evidence="5">
    <location>
        <begin position="260"/>
        <end position="284"/>
    </location>
</feature>
<dbReference type="PANTHER" id="PTHR10361:SF28">
    <property type="entry name" value="P3 PROTEIN-RELATED"/>
    <property type="match status" value="1"/>
</dbReference>
<dbReference type="Gene3D" id="1.20.1530.20">
    <property type="match status" value="1"/>
</dbReference>
<dbReference type="Proteomes" id="UP000192738">
    <property type="component" value="Unassembled WGS sequence"/>
</dbReference>
<feature type="transmembrane region" description="Helical" evidence="5">
    <location>
        <begin position="71"/>
        <end position="91"/>
    </location>
</feature>
<keyword evidence="3 5" id="KW-1133">Transmembrane helix</keyword>
<dbReference type="AlphaFoldDB" id="A0A1W1ZK92"/>
<organism evidence="6 7">
    <name type="scientific">Sporomusa malonica</name>
    <dbReference type="NCBI Taxonomy" id="112901"/>
    <lineage>
        <taxon>Bacteria</taxon>
        <taxon>Bacillati</taxon>
        <taxon>Bacillota</taxon>
        <taxon>Negativicutes</taxon>
        <taxon>Selenomonadales</taxon>
        <taxon>Sporomusaceae</taxon>
        <taxon>Sporomusa</taxon>
    </lineage>
</organism>
<evidence type="ECO:0000256" key="5">
    <source>
        <dbReference type="SAM" id="Phobius"/>
    </source>
</evidence>
<accession>A0A1W1ZK92</accession>
<dbReference type="InterPro" id="IPR004710">
    <property type="entry name" value="Bilac:Na_transpt"/>
</dbReference>
<name>A0A1W1ZK92_9FIRM</name>
<reference evidence="6 7" key="1">
    <citation type="submission" date="2017-04" db="EMBL/GenBank/DDBJ databases">
        <authorList>
            <person name="Afonso C.L."/>
            <person name="Miller P.J."/>
            <person name="Scott M.A."/>
            <person name="Spackman E."/>
            <person name="Goraichik I."/>
            <person name="Dimitrov K.M."/>
            <person name="Suarez D.L."/>
            <person name="Swayne D.E."/>
        </authorList>
    </citation>
    <scope>NUCLEOTIDE SEQUENCE [LARGE SCALE GENOMIC DNA]</scope>
    <source>
        <strain evidence="6 7">DSM 5090</strain>
    </source>
</reference>
<dbReference type="Pfam" id="PF01758">
    <property type="entry name" value="SBF"/>
    <property type="match status" value="1"/>
</dbReference>
<feature type="transmembrane region" description="Helical" evidence="5">
    <location>
        <begin position="130"/>
        <end position="150"/>
    </location>
</feature>
<evidence type="ECO:0000313" key="7">
    <source>
        <dbReference type="Proteomes" id="UP000192738"/>
    </source>
</evidence>
<feature type="transmembrane region" description="Helical" evidence="5">
    <location>
        <begin position="228"/>
        <end position="248"/>
    </location>
</feature>
<feature type="transmembrane region" description="Helical" evidence="5">
    <location>
        <begin position="12"/>
        <end position="32"/>
    </location>
</feature>
<evidence type="ECO:0000313" key="6">
    <source>
        <dbReference type="EMBL" id="SMC48955.1"/>
    </source>
</evidence>
<evidence type="ECO:0000256" key="2">
    <source>
        <dbReference type="ARBA" id="ARBA00022692"/>
    </source>
</evidence>
<keyword evidence="2 5" id="KW-0812">Transmembrane</keyword>
<feature type="transmembrane region" description="Helical" evidence="5">
    <location>
        <begin position="162"/>
        <end position="184"/>
    </location>
</feature>
<dbReference type="InterPro" id="IPR038770">
    <property type="entry name" value="Na+/solute_symporter_sf"/>
</dbReference>
<dbReference type="PANTHER" id="PTHR10361">
    <property type="entry name" value="SODIUM-BILE ACID COTRANSPORTER"/>
    <property type="match status" value="1"/>
</dbReference>
<evidence type="ECO:0000256" key="4">
    <source>
        <dbReference type="ARBA" id="ARBA00023136"/>
    </source>
</evidence>
<dbReference type="STRING" id="112901.SAMN04488500_10425"/>
<keyword evidence="7" id="KW-1185">Reference proteome</keyword>
<dbReference type="InterPro" id="IPR002657">
    <property type="entry name" value="BilAc:Na_symport/Acr3"/>
</dbReference>
<sequence length="334" mass="36658">MKLEFAAVNEWLGKKMFLLVLVALVMGCLLRVPDSPLVRVLLVALFAYMTFVTSLGTGFKSFIQVLGRPWVPLWALILIHLVTPLIAYSLGNLFFANMPETKLGLLIGAAIPVGVTSVIWTALTQGNIPICLVAVTLDTLIVPVLLPLYYKLIVDQSIIINYASLLIQLILMVTIPSIAGMLFYDWTGGKAAGFSRGIGGVSSKVALFIVILLNASLVAPNVSWSVEIVQMMAVVLLMVAAGYVLGYVGSLCIPNSSRDIMLAMIYSVGMRNISCGLVIAITYFPPAVAIPITLCMLFQQPIAAVIPNLFKYFDERKLRFEERRQRHQRTIYNS</sequence>
<feature type="transmembrane region" description="Helical" evidence="5">
    <location>
        <begin position="103"/>
        <end position="123"/>
    </location>
</feature>
<dbReference type="EMBL" id="FWXI01000004">
    <property type="protein sequence ID" value="SMC48955.1"/>
    <property type="molecule type" value="Genomic_DNA"/>
</dbReference>
<protein>
    <submittedName>
        <fullName evidence="6">Predicted Na+-dependent transporter</fullName>
    </submittedName>
</protein>
<evidence type="ECO:0000256" key="1">
    <source>
        <dbReference type="ARBA" id="ARBA00004141"/>
    </source>
</evidence>
<comment type="subcellular location">
    <subcellularLocation>
        <location evidence="1">Membrane</location>
        <topology evidence="1">Multi-pass membrane protein</topology>
    </subcellularLocation>
</comment>
<keyword evidence="4 5" id="KW-0472">Membrane</keyword>